<gene>
    <name evidence="2" type="ORF">ECRASSUSDP1_LOCUS4085</name>
</gene>
<feature type="coiled-coil region" evidence="1">
    <location>
        <begin position="142"/>
        <end position="233"/>
    </location>
</feature>
<evidence type="ECO:0000313" key="3">
    <source>
        <dbReference type="Proteomes" id="UP001295684"/>
    </source>
</evidence>
<dbReference type="AlphaFoldDB" id="A0AAD1X4I7"/>
<keyword evidence="3" id="KW-1185">Reference proteome</keyword>
<sequence>MKDLRLNEYFRSKDKTGVLMKRYVKMEKDMHEIRNQVGEHGVLLKLGNYVTMDLMKSSMSMNMREVEKKISGMFKEFKESMEEEIKTLVTKHTMEERLSKVQNDYGGKIHDIDGQLKWMKQFLSNRFGDKFNKGYNSGATDEKNLEDRLKELLDKVNKMDDQISNSNIISQNDQNGSILNEDTMKHHDELLKELQAKIDMLNKTINDDILAKQKALEEEAKDLSDDNMNEMNADLKIRISKSGSRRTKNPNKNNNDKMAKELKEFEFTGLKPLEEKKKTFSNYIDNELTNFKEFVKNKIEPLKSKVLRIQNEIESFKNPLLQEMIQIRTQNEALLKDLGRQKKIYREMLGEFYKMIAANEVHEQNLRVKELFSASHETKDFPISPKSSATKRNLVEGNDDWDIHAHTPKTSVSRGKGDISGVSLPFGEMQLKRPRTKSLTKNFSPKTKRILNIKRGDSNQDFSLTDNLIKMSTPMNNTVKKNLKTLNNTALPHRIGKRNSKRNTLFQSDKKLCLRLGQNSTRY</sequence>
<accession>A0AAD1X4I7</accession>
<dbReference type="Proteomes" id="UP001295684">
    <property type="component" value="Unassembled WGS sequence"/>
</dbReference>
<dbReference type="EMBL" id="CAMPGE010003914">
    <property type="protein sequence ID" value="CAI2362758.1"/>
    <property type="molecule type" value="Genomic_DNA"/>
</dbReference>
<evidence type="ECO:0000313" key="2">
    <source>
        <dbReference type="EMBL" id="CAI2362758.1"/>
    </source>
</evidence>
<comment type="caution">
    <text evidence="2">The sequence shown here is derived from an EMBL/GenBank/DDBJ whole genome shotgun (WGS) entry which is preliminary data.</text>
</comment>
<protein>
    <submittedName>
        <fullName evidence="2">Uncharacterized protein</fullName>
    </submittedName>
</protein>
<organism evidence="2 3">
    <name type="scientific">Euplotes crassus</name>
    <dbReference type="NCBI Taxonomy" id="5936"/>
    <lineage>
        <taxon>Eukaryota</taxon>
        <taxon>Sar</taxon>
        <taxon>Alveolata</taxon>
        <taxon>Ciliophora</taxon>
        <taxon>Intramacronucleata</taxon>
        <taxon>Spirotrichea</taxon>
        <taxon>Hypotrichia</taxon>
        <taxon>Euplotida</taxon>
        <taxon>Euplotidae</taxon>
        <taxon>Moneuplotes</taxon>
    </lineage>
</organism>
<evidence type="ECO:0000256" key="1">
    <source>
        <dbReference type="SAM" id="Coils"/>
    </source>
</evidence>
<name>A0AAD1X4I7_EUPCR</name>
<keyword evidence="1" id="KW-0175">Coiled coil</keyword>
<reference evidence="2" key="1">
    <citation type="submission" date="2023-07" db="EMBL/GenBank/DDBJ databases">
        <authorList>
            <consortium name="AG Swart"/>
            <person name="Singh M."/>
            <person name="Singh A."/>
            <person name="Seah K."/>
            <person name="Emmerich C."/>
        </authorList>
    </citation>
    <scope>NUCLEOTIDE SEQUENCE</scope>
    <source>
        <strain evidence="2">DP1</strain>
    </source>
</reference>
<proteinExistence type="predicted"/>